<name>A0A1I7MMR6_9MICC</name>
<organism evidence="1 2">
    <name type="scientific">Micrococcus terreus</name>
    <dbReference type="NCBI Taxonomy" id="574650"/>
    <lineage>
        <taxon>Bacteria</taxon>
        <taxon>Bacillati</taxon>
        <taxon>Actinomycetota</taxon>
        <taxon>Actinomycetes</taxon>
        <taxon>Micrococcales</taxon>
        <taxon>Micrococcaceae</taxon>
        <taxon>Micrococcus</taxon>
    </lineage>
</organism>
<dbReference type="Gene3D" id="2.30.110.10">
    <property type="entry name" value="Electron Transport, Fmn-binding Protein, Chain A"/>
    <property type="match status" value="1"/>
</dbReference>
<dbReference type="SUPFAM" id="SSF50475">
    <property type="entry name" value="FMN-binding split barrel"/>
    <property type="match status" value="1"/>
</dbReference>
<gene>
    <name evidence="1" type="ORF">SAMN04487966_106101</name>
</gene>
<reference evidence="1 2" key="1">
    <citation type="submission" date="2016-10" db="EMBL/GenBank/DDBJ databases">
        <authorList>
            <person name="de Groot N.N."/>
        </authorList>
    </citation>
    <scope>NUCLEOTIDE SEQUENCE [LARGE SCALE GENOMIC DNA]</scope>
    <source>
        <strain evidence="1 2">CGMCC 1.7054</strain>
    </source>
</reference>
<accession>A0A1I7MMR6</accession>
<dbReference type="STRING" id="574650.SAMN04487966_106101"/>
<dbReference type="Pfam" id="PF12900">
    <property type="entry name" value="Pyridox_ox_2"/>
    <property type="match status" value="1"/>
</dbReference>
<dbReference type="InterPro" id="IPR012349">
    <property type="entry name" value="Split_barrel_FMN-bd"/>
</dbReference>
<dbReference type="InterPro" id="IPR024747">
    <property type="entry name" value="Pyridox_Oxase-rel"/>
</dbReference>
<dbReference type="RefSeq" id="WP_245760688.1">
    <property type="nucleotide sequence ID" value="NZ_CP136963.1"/>
</dbReference>
<protein>
    <submittedName>
        <fullName evidence="1">Pyridoxamine 5'-phosphate oxidase</fullName>
    </submittedName>
</protein>
<sequence>MTESTANARTHGVLSMFEHEDGEPVLVLDDAQCWKLLEHTRHGRLGLRVNDELDLFPVNFVARDQKIYFRTAPGSKLAELTINPKVIVQADGILSDQGWSVLARGTARVLENEDEIEFAEGLGIQPWIPTYKDFYVEVDVSRVTGRHFIFGEQPERFE</sequence>
<dbReference type="Proteomes" id="UP000198881">
    <property type="component" value="Unassembled WGS sequence"/>
</dbReference>
<evidence type="ECO:0000313" key="1">
    <source>
        <dbReference type="EMBL" id="SFV23210.1"/>
    </source>
</evidence>
<keyword evidence="2" id="KW-1185">Reference proteome</keyword>
<evidence type="ECO:0000313" key="2">
    <source>
        <dbReference type="Proteomes" id="UP000198881"/>
    </source>
</evidence>
<dbReference type="EMBL" id="FPCG01000006">
    <property type="protein sequence ID" value="SFV23210.1"/>
    <property type="molecule type" value="Genomic_DNA"/>
</dbReference>
<proteinExistence type="predicted"/>
<dbReference type="AlphaFoldDB" id="A0A1I7MMR6"/>